<gene>
    <name evidence="1" type="ORF">DPMN_138409</name>
</gene>
<dbReference type="AlphaFoldDB" id="A0A9D4G4F6"/>
<protein>
    <submittedName>
        <fullName evidence="1">Uncharacterized protein</fullName>
    </submittedName>
</protein>
<accession>A0A9D4G4F6</accession>
<dbReference type="EMBL" id="JAIWYP010000006">
    <property type="protein sequence ID" value="KAH3810027.1"/>
    <property type="molecule type" value="Genomic_DNA"/>
</dbReference>
<evidence type="ECO:0000313" key="2">
    <source>
        <dbReference type="Proteomes" id="UP000828390"/>
    </source>
</evidence>
<organism evidence="1 2">
    <name type="scientific">Dreissena polymorpha</name>
    <name type="common">Zebra mussel</name>
    <name type="synonym">Mytilus polymorpha</name>
    <dbReference type="NCBI Taxonomy" id="45954"/>
    <lineage>
        <taxon>Eukaryota</taxon>
        <taxon>Metazoa</taxon>
        <taxon>Spiralia</taxon>
        <taxon>Lophotrochozoa</taxon>
        <taxon>Mollusca</taxon>
        <taxon>Bivalvia</taxon>
        <taxon>Autobranchia</taxon>
        <taxon>Heteroconchia</taxon>
        <taxon>Euheterodonta</taxon>
        <taxon>Imparidentia</taxon>
        <taxon>Neoheterodontei</taxon>
        <taxon>Myida</taxon>
        <taxon>Dreissenoidea</taxon>
        <taxon>Dreissenidae</taxon>
        <taxon>Dreissena</taxon>
    </lineage>
</organism>
<proteinExistence type="predicted"/>
<evidence type="ECO:0000313" key="1">
    <source>
        <dbReference type="EMBL" id="KAH3810027.1"/>
    </source>
</evidence>
<name>A0A9D4G4F6_DREPO</name>
<reference evidence="1" key="1">
    <citation type="journal article" date="2019" name="bioRxiv">
        <title>The Genome of the Zebra Mussel, Dreissena polymorpha: A Resource for Invasive Species Research.</title>
        <authorList>
            <person name="McCartney M.A."/>
            <person name="Auch B."/>
            <person name="Kono T."/>
            <person name="Mallez S."/>
            <person name="Zhang Y."/>
            <person name="Obille A."/>
            <person name="Becker A."/>
            <person name="Abrahante J.E."/>
            <person name="Garbe J."/>
            <person name="Badalamenti J.P."/>
            <person name="Herman A."/>
            <person name="Mangelson H."/>
            <person name="Liachko I."/>
            <person name="Sullivan S."/>
            <person name="Sone E.D."/>
            <person name="Koren S."/>
            <person name="Silverstein K.A.T."/>
            <person name="Beckman K.B."/>
            <person name="Gohl D.M."/>
        </authorList>
    </citation>
    <scope>NUCLEOTIDE SEQUENCE</scope>
    <source>
        <strain evidence="1">Duluth1</strain>
        <tissue evidence="1">Whole animal</tissue>
    </source>
</reference>
<dbReference type="Proteomes" id="UP000828390">
    <property type="component" value="Unassembled WGS sequence"/>
</dbReference>
<comment type="caution">
    <text evidence="1">The sequence shown here is derived from an EMBL/GenBank/DDBJ whole genome shotgun (WGS) entry which is preliminary data.</text>
</comment>
<sequence>MVRKRWKELDGSVYRVFEQFPQEVIEKRRKLVPQMKEARRLGKRAYLAYDTLYIYETAIRA</sequence>
<keyword evidence="2" id="KW-1185">Reference proteome</keyword>
<reference evidence="1" key="2">
    <citation type="submission" date="2020-11" db="EMBL/GenBank/DDBJ databases">
        <authorList>
            <person name="McCartney M.A."/>
            <person name="Auch B."/>
            <person name="Kono T."/>
            <person name="Mallez S."/>
            <person name="Becker A."/>
            <person name="Gohl D.M."/>
            <person name="Silverstein K.A.T."/>
            <person name="Koren S."/>
            <person name="Bechman K.B."/>
            <person name="Herman A."/>
            <person name="Abrahante J.E."/>
            <person name="Garbe J."/>
        </authorList>
    </citation>
    <scope>NUCLEOTIDE SEQUENCE</scope>
    <source>
        <strain evidence="1">Duluth1</strain>
        <tissue evidence="1">Whole animal</tissue>
    </source>
</reference>